<dbReference type="RefSeq" id="YP_007761615.1">
    <property type="nucleotide sequence ID" value="NC_020998.1"/>
</dbReference>
<proteinExistence type="predicted"/>
<gene>
    <name evidence="1" type="ORF">HhPH1_gp26</name>
</gene>
<name>M4JFM0_9VIRU</name>
<evidence type="ECO:0000313" key="2">
    <source>
        <dbReference type="Proteomes" id="UP000012173"/>
    </source>
</evidence>
<keyword evidence="2" id="KW-1185">Reference proteome</keyword>
<protein>
    <submittedName>
        <fullName evidence="1">Capsid protein VP10</fullName>
    </submittedName>
</protein>
<sequence length="160" mass="16736">MGKFALASRLADELGTSVSKASRFVDEVGAPAARNTIDEAAQAGSRTVSKWWKPTAAVGTIGTGGALAWRQQDLSQARAIADQQQDYTAAVESIMDSDLPPERKREMVDALNQNAPASGENKNGGNDGGDGGLLGGDLQTTLVLLIVVAFALRYTLGDDD</sequence>
<dbReference type="OrthoDB" id="33323at10239"/>
<dbReference type="KEGG" id="vg:15152029"/>
<dbReference type="Proteomes" id="UP000012173">
    <property type="component" value="Segment"/>
</dbReference>
<evidence type="ECO:0000313" key="1">
    <source>
        <dbReference type="EMBL" id="AGC65551.1"/>
    </source>
</evidence>
<dbReference type="GeneID" id="15152029"/>
<organism evidence="1 2">
    <name type="scientific">Haloarcula hispanica virus PH1</name>
    <dbReference type="NCBI Taxonomy" id="1282967"/>
    <lineage>
        <taxon>Viruses</taxon>
        <taxon>Singelaviria</taxon>
        <taxon>Helvetiavirae</taxon>
        <taxon>Dividoviricota</taxon>
        <taxon>Laserviricetes</taxon>
        <taxon>Halopanivirales</taxon>
        <taxon>Sphaerolipoviridae</taxon>
        <taxon>Alphasphaerolipovirus</taxon>
        <taxon>Alphasphaerolipovirus pinkense</taxon>
    </lineage>
</organism>
<reference evidence="1 2" key="1">
    <citation type="journal article" date="2013" name="Archaea">
        <title>PH1: An Archaeovirus of Haloarcula hispanica Related to SH1 and HHIV-2.</title>
        <authorList>
            <person name="Porter K."/>
            <person name="Tang S.-L."/>
            <person name="Chen C.-P."/>
            <person name="Chiang P.-W."/>
            <person name="Hong M.-J."/>
            <person name="Dyall-Smith M.L."/>
        </authorList>
    </citation>
    <scope>NUCLEOTIDE SEQUENCE [LARGE SCALE GENOMIC DNA]</scope>
    <source>
        <strain evidence="1">1</strain>
    </source>
</reference>
<dbReference type="EMBL" id="KC252997">
    <property type="protein sequence ID" value="AGC65551.1"/>
    <property type="molecule type" value="Genomic_DNA"/>
</dbReference>
<accession>M4JFM0</accession>